<proteinExistence type="predicted"/>
<organism evidence="1 2">
    <name type="scientific">Sphingomonas metalli</name>
    <dbReference type="NCBI Taxonomy" id="1779358"/>
    <lineage>
        <taxon>Bacteria</taxon>
        <taxon>Pseudomonadati</taxon>
        <taxon>Pseudomonadota</taxon>
        <taxon>Alphaproteobacteria</taxon>
        <taxon>Sphingomonadales</taxon>
        <taxon>Sphingomonadaceae</taxon>
        <taxon>Sphingomonas</taxon>
    </lineage>
</organism>
<dbReference type="EMBL" id="BMIH01000001">
    <property type="protein sequence ID" value="GGB21205.1"/>
    <property type="molecule type" value="Genomic_DNA"/>
</dbReference>
<reference evidence="1" key="2">
    <citation type="submission" date="2020-09" db="EMBL/GenBank/DDBJ databases">
        <authorList>
            <person name="Sun Q."/>
            <person name="Zhou Y."/>
        </authorList>
    </citation>
    <scope>NUCLEOTIDE SEQUENCE</scope>
    <source>
        <strain evidence="1">CGMCC 1.15330</strain>
    </source>
</reference>
<name>A0A916WP66_9SPHN</name>
<dbReference type="AlphaFoldDB" id="A0A916WP66"/>
<comment type="caution">
    <text evidence="1">The sequence shown here is derived from an EMBL/GenBank/DDBJ whole genome shotgun (WGS) entry which is preliminary data.</text>
</comment>
<protein>
    <submittedName>
        <fullName evidence="1">Uncharacterized protein</fullName>
    </submittedName>
</protein>
<reference evidence="1" key="1">
    <citation type="journal article" date="2014" name="Int. J. Syst. Evol. Microbiol.">
        <title>Complete genome sequence of Corynebacterium casei LMG S-19264T (=DSM 44701T), isolated from a smear-ripened cheese.</title>
        <authorList>
            <consortium name="US DOE Joint Genome Institute (JGI-PGF)"/>
            <person name="Walter F."/>
            <person name="Albersmeier A."/>
            <person name="Kalinowski J."/>
            <person name="Ruckert C."/>
        </authorList>
    </citation>
    <scope>NUCLEOTIDE SEQUENCE</scope>
    <source>
        <strain evidence="1">CGMCC 1.15330</strain>
    </source>
</reference>
<keyword evidence="2" id="KW-1185">Reference proteome</keyword>
<accession>A0A916WP66</accession>
<evidence type="ECO:0000313" key="2">
    <source>
        <dbReference type="Proteomes" id="UP000623067"/>
    </source>
</evidence>
<sequence length="87" mass="9375">MVCETVTMPGGGRAIVCSSHKRQRCKCGRDAFLLCDWKVPGKTSGTCDAPICHACAFSPATGKDLCREHKAAFFAWHSSRNSEAARG</sequence>
<dbReference type="RefSeq" id="WP_188657417.1">
    <property type="nucleotide sequence ID" value="NZ_BMIH01000001.1"/>
</dbReference>
<dbReference type="Proteomes" id="UP000623067">
    <property type="component" value="Unassembled WGS sequence"/>
</dbReference>
<evidence type="ECO:0000313" key="1">
    <source>
        <dbReference type="EMBL" id="GGB21205.1"/>
    </source>
</evidence>
<gene>
    <name evidence="1" type="ORF">GCM10011380_08540</name>
</gene>